<reference evidence="1 2" key="1">
    <citation type="submission" date="2020-09" db="EMBL/GenBank/DDBJ databases">
        <title>Paenibacillus sp. strain PR3 16S rRNA gene Genome sequencing and assembly.</title>
        <authorList>
            <person name="Kim J."/>
        </authorList>
    </citation>
    <scope>NUCLEOTIDE SEQUENCE [LARGE SCALE GENOMIC DNA]</scope>
    <source>
        <strain evidence="1 2">PR3</strain>
    </source>
</reference>
<gene>
    <name evidence="1" type="ORF">H8B09_29775</name>
</gene>
<dbReference type="InterPro" id="IPR034660">
    <property type="entry name" value="DinB/YfiT-like"/>
</dbReference>
<protein>
    <submittedName>
        <fullName evidence="1">DUF1572 family protein</fullName>
    </submittedName>
</protein>
<dbReference type="EMBL" id="JACXZA010000014">
    <property type="protein sequence ID" value="MBD3922934.1"/>
    <property type="molecule type" value="Genomic_DNA"/>
</dbReference>
<name>A0ABR8N7V2_9BACL</name>
<dbReference type="InterPro" id="IPR011466">
    <property type="entry name" value="DUF1572"/>
</dbReference>
<sequence>MDIYNLIFVQLISKFEEIRDTMKKGIDQLDDNELNFRPNYESNTIANLVVHIEGNINQRIGTGIHGYQDIRSRSDEFNRELYVSKDDLLNRIDDSFNFLIDNVKELHNEDLLRKIDVRGKEKSIYEVLQQCATHYSEHLGQILYITKICRGSSYNLTSIHKKTY</sequence>
<keyword evidence="2" id="KW-1185">Reference proteome</keyword>
<proteinExistence type="predicted"/>
<organism evidence="1 2">
    <name type="scientific">Paenibacillus terricola</name>
    <dbReference type="NCBI Taxonomy" id="2763503"/>
    <lineage>
        <taxon>Bacteria</taxon>
        <taxon>Bacillati</taxon>
        <taxon>Bacillota</taxon>
        <taxon>Bacilli</taxon>
        <taxon>Bacillales</taxon>
        <taxon>Paenibacillaceae</taxon>
        <taxon>Paenibacillus</taxon>
    </lineage>
</organism>
<dbReference type="Pfam" id="PF07609">
    <property type="entry name" value="DUF1572"/>
    <property type="match status" value="1"/>
</dbReference>
<dbReference type="RefSeq" id="WP_191207224.1">
    <property type="nucleotide sequence ID" value="NZ_JACXZA010000014.1"/>
</dbReference>
<accession>A0ABR8N7V2</accession>
<comment type="caution">
    <text evidence="1">The sequence shown here is derived from an EMBL/GenBank/DDBJ whole genome shotgun (WGS) entry which is preliminary data.</text>
</comment>
<dbReference type="Proteomes" id="UP000609346">
    <property type="component" value="Unassembled WGS sequence"/>
</dbReference>
<evidence type="ECO:0000313" key="2">
    <source>
        <dbReference type="Proteomes" id="UP000609346"/>
    </source>
</evidence>
<evidence type="ECO:0000313" key="1">
    <source>
        <dbReference type="EMBL" id="MBD3922934.1"/>
    </source>
</evidence>
<dbReference type="Gene3D" id="1.20.120.450">
    <property type="entry name" value="dinb family like domain"/>
    <property type="match status" value="1"/>
</dbReference>
<dbReference type="SUPFAM" id="SSF109854">
    <property type="entry name" value="DinB/YfiT-like putative metalloenzymes"/>
    <property type="match status" value="1"/>
</dbReference>